<evidence type="ECO:0000313" key="2">
    <source>
        <dbReference type="Proteomes" id="UP001218218"/>
    </source>
</evidence>
<comment type="caution">
    <text evidence="1">The sequence shown here is derived from an EMBL/GenBank/DDBJ whole genome shotgun (WGS) entry which is preliminary data.</text>
</comment>
<dbReference type="Proteomes" id="UP001218218">
    <property type="component" value="Unassembled WGS sequence"/>
</dbReference>
<dbReference type="EMBL" id="JARIHO010000042">
    <property type="protein sequence ID" value="KAJ7326180.1"/>
    <property type="molecule type" value="Genomic_DNA"/>
</dbReference>
<evidence type="ECO:0000313" key="1">
    <source>
        <dbReference type="EMBL" id="KAJ7326180.1"/>
    </source>
</evidence>
<dbReference type="AlphaFoldDB" id="A0AAD6ZK89"/>
<protein>
    <submittedName>
        <fullName evidence="1">Uncharacterized protein</fullName>
    </submittedName>
</protein>
<organism evidence="1 2">
    <name type="scientific">Mycena albidolilacea</name>
    <dbReference type="NCBI Taxonomy" id="1033008"/>
    <lineage>
        <taxon>Eukaryota</taxon>
        <taxon>Fungi</taxon>
        <taxon>Dikarya</taxon>
        <taxon>Basidiomycota</taxon>
        <taxon>Agaricomycotina</taxon>
        <taxon>Agaricomycetes</taxon>
        <taxon>Agaricomycetidae</taxon>
        <taxon>Agaricales</taxon>
        <taxon>Marasmiineae</taxon>
        <taxon>Mycenaceae</taxon>
        <taxon>Mycena</taxon>
    </lineage>
</organism>
<accession>A0AAD6ZK89</accession>
<reference evidence="1" key="1">
    <citation type="submission" date="2023-03" db="EMBL/GenBank/DDBJ databases">
        <title>Massive genome expansion in bonnet fungi (Mycena s.s.) driven by repeated elements and novel gene families across ecological guilds.</title>
        <authorList>
            <consortium name="Lawrence Berkeley National Laboratory"/>
            <person name="Harder C.B."/>
            <person name="Miyauchi S."/>
            <person name="Viragh M."/>
            <person name="Kuo A."/>
            <person name="Thoen E."/>
            <person name="Andreopoulos B."/>
            <person name="Lu D."/>
            <person name="Skrede I."/>
            <person name="Drula E."/>
            <person name="Henrissat B."/>
            <person name="Morin E."/>
            <person name="Kohler A."/>
            <person name="Barry K."/>
            <person name="LaButti K."/>
            <person name="Morin E."/>
            <person name="Salamov A."/>
            <person name="Lipzen A."/>
            <person name="Mereny Z."/>
            <person name="Hegedus B."/>
            <person name="Baldrian P."/>
            <person name="Stursova M."/>
            <person name="Weitz H."/>
            <person name="Taylor A."/>
            <person name="Grigoriev I.V."/>
            <person name="Nagy L.G."/>
            <person name="Martin F."/>
            <person name="Kauserud H."/>
        </authorList>
    </citation>
    <scope>NUCLEOTIDE SEQUENCE</scope>
    <source>
        <strain evidence="1">CBHHK002</strain>
    </source>
</reference>
<gene>
    <name evidence="1" type="ORF">DFH08DRAFT_885002</name>
</gene>
<sequence>MAHSVNAPPETVPMASRPTLTVTYSSSDKGGETHHAIILFLERYEAVTDALNLLDKYMANPTPPAGDVVLKYSVLKKRDGEWIWAEFEPANWSLVVQPGSEVGLFQKQILNPPVANNVFWRGPIYMVFGETKNGLTTWTGFDRKGSFRFSINRPANFAEAVEATKKCAEIWSINGAALEAVKEPGKTLTFYIFEDQNTYLDPDSTARYNG</sequence>
<proteinExistence type="predicted"/>
<keyword evidence="2" id="KW-1185">Reference proteome</keyword>
<name>A0AAD6ZK89_9AGAR</name>